<name>A0A975W6V0_9RHOB</name>
<feature type="signal peptide" evidence="2">
    <location>
        <begin position="1"/>
        <end position="17"/>
    </location>
</feature>
<evidence type="ECO:0000256" key="1">
    <source>
        <dbReference type="SAM" id="MobiDB-lite"/>
    </source>
</evidence>
<dbReference type="PROSITE" id="PS51257">
    <property type="entry name" value="PROKAR_LIPOPROTEIN"/>
    <property type="match status" value="1"/>
</dbReference>
<dbReference type="EMBL" id="FNYY01000001">
    <property type="protein sequence ID" value="SEI62175.1"/>
    <property type="molecule type" value="Genomic_DNA"/>
</dbReference>
<proteinExistence type="predicted"/>
<feature type="region of interest" description="Disordered" evidence="1">
    <location>
        <begin position="71"/>
        <end position="94"/>
    </location>
</feature>
<dbReference type="RefSeq" id="WP_074834589.1">
    <property type="nucleotide sequence ID" value="NZ_CATMKJ010000006.1"/>
</dbReference>
<dbReference type="GeneID" id="80816680"/>
<reference evidence="3 4" key="1">
    <citation type="submission" date="2016-10" db="EMBL/GenBank/DDBJ databases">
        <authorList>
            <person name="Varghese N."/>
            <person name="Submissions S."/>
        </authorList>
    </citation>
    <scope>NUCLEOTIDE SEQUENCE [LARGE SCALE GENOMIC DNA]</scope>
    <source>
        <strain evidence="3 4">FF3</strain>
    </source>
</reference>
<dbReference type="Proteomes" id="UP000182932">
    <property type="component" value="Unassembled WGS sequence"/>
</dbReference>
<gene>
    <name evidence="3" type="ORF">SAMN04487940_101413</name>
</gene>
<protein>
    <recommendedName>
        <fullName evidence="5">Excalibur calcium-binding domain-containing protein</fullName>
    </recommendedName>
</protein>
<keyword evidence="2" id="KW-0732">Signal</keyword>
<evidence type="ECO:0008006" key="5">
    <source>
        <dbReference type="Google" id="ProtNLM"/>
    </source>
</evidence>
<sequence length="227" mass="24094">MRFLLISAALGAATVLAACAPTVPDSGAGVGFDRVDQDRIARSTRERRLEGAAPVTTMTLDGEPVDDEARQTTAANSGVAPVQAGPDNPPPQAVTDAAGISREQDFQAVSGERDIEDDAERLRQAQSQYRVIQPTALPSRPGSDRPNIVAFALQTNNPVGVAIYKRSSLNSQAKHQRNCAGFASPDLAQEDFLANGGPERDRKALDPDGDGFACAWDPTPFRRVRGG</sequence>
<keyword evidence="4" id="KW-1185">Reference proteome</keyword>
<feature type="region of interest" description="Disordered" evidence="1">
    <location>
        <begin position="190"/>
        <end position="212"/>
    </location>
</feature>
<accession>A0A975W6V0</accession>
<comment type="caution">
    <text evidence="3">The sequence shown here is derived from an EMBL/GenBank/DDBJ whole genome shotgun (WGS) entry which is preliminary data.</text>
</comment>
<evidence type="ECO:0000313" key="3">
    <source>
        <dbReference type="EMBL" id="SEI62175.1"/>
    </source>
</evidence>
<dbReference type="AlphaFoldDB" id="A0A975W6V0"/>
<organism evidence="3 4">
    <name type="scientific">Marinovum algicola</name>
    <dbReference type="NCBI Taxonomy" id="42444"/>
    <lineage>
        <taxon>Bacteria</taxon>
        <taxon>Pseudomonadati</taxon>
        <taxon>Pseudomonadota</taxon>
        <taxon>Alphaproteobacteria</taxon>
        <taxon>Rhodobacterales</taxon>
        <taxon>Roseobacteraceae</taxon>
        <taxon>Marinovum</taxon>
    </lineage>
</organism>
<feature type="chain" id="PRO_5036787558" description="Excalibur calcium-binding domain-containing protein" evidence="2">
    <location>
        <begin position="18"/>
        <end position="227"/>
    </location>
</feature>
<evidence type="ECO:0000256" key="2">
    <source>
        <dbReference type="SAM" id="SignalP"/>
    </source>
</evidence>
<evidence type="ECO:0000313" key="4">
    <source>
        <dbReference type="Proteomes" id="UP000182932"/>
    </source>
</evidence>